<dbReference type="HAMAP" id="MF_00511">
    <property type="entry name" value="Ribosomal_eS17"/>
    <property type="match status" value="1"/>
</dbReference>
<keyword evidence="2" id="KW-0689">Ribosomal protein</keyword>
<dbReference type="InterPro" id="IPR036401">
    <property type="entry name" value="Ribosomal_eS17_sf"/>
</dbReference>
<keyword evidence="3" id="KW-0687">Ribonucleoprotein</keyword>
<dbReference type="NCBIfam" id="NF002242">
    <property type="entry name" value="PRK01151.1"/>
    <property type="match status" value="1"/>
</dbReference>
<dbReference type="Gene3D" id="1.10.60.20">
    <property type="entry name" value="Ribosomal protein S17e-like"/>
    <property type="match status" value="1"/>
</dbReference>
<name>A0AAW2H7P1_9NEOP</name>
<dbReference type="GO" id="GO:1990904">
    <property type="term" value="C:ribonucleoprotein complex"/>
    <property type="evidence" value="ECO:0007669"/>
    <property type="project" value="UniProtKB-KW"/>
</dbReference>
<dbReference type="GO" id="GO:0003735">
    <property type="term" value="F:structural constituent of ribosome"/>
    <property type="evidence" value="ECO:0007669"/>
    <property type="project" value="InterPro"/>
</dbReference>
<proteinExistence type="inferred from homology"/>
<dbReference type="SUPFAM" id="SSF116820">
    <property type="entry name" value="Rps17e-like"/>
    <property type="match status" value="1"/>
</dbReference>
<dbReference type="InterPro" id="IPR001210">
    <property type="entry name" value="Ribosomal_eS17"/>
</dbReference>
<organism evidence="6">
    <name type="scientific">Menopon gallinae</name>
    <name type="common">poultry shaft louse</name>
    <dbReference type="NCBI Taxonomy" id="328185"/>
    <lineage>
        <taxon>Eukaryota</taxon>
        <taxon>Metazoa</taxon>
        <taxon>Ecdysozoa</taxon>
        <taxon>Arthropoda</taxon>
        <taxon>Hexapoda</taxon>
        <taxon>Insecta</taxon>
        <taxon>Pterygota</taxon>
        <taxon>Neoptera</taxon>
        <taxon>Paraneoptera</taxon>
        <taxon>Psocodea</taxon>
        <taxon>Troctomorpha</taxon>
        <taxon>Phthiraptera</taxon>
        <taxon>Amblycera</taxon>
        <taxon>Menoponidae</taxon>
        <taxon>Menopon</taxon>
    </lineage>
</organism>
<evidence type="ECO:0000313" key="6">
    <source>
        <dbReference type="EMBL" id="KAL0265839.1"/>
    </source>
</evidence>
<dbReference type="EMBL" id="JARGDH010000006">
    <property type="protein sequence ID" value="KAL0265839.1"/>
    <property type="molecule type" value="Genomic_DNA"/>
</dbReference>
<sequence>MGRVRNSIVKRAGEKIVAKYYMKLDKDFHHNKLVVKDVAEIPSKRLRNQVAGFVTRLYSRVQKGTVKKIFIKKHEEERERKENLIPSSSIMDAEKIEVDDVTIQMIKDYCYRGNYVATGSNE</sequence>
<comment type="similarity">
    <text evidence="1">Belongs to the eukaryotic ribosomal protein eS17 family.</text>
</comment>
<dbReference type="GO" id="GO:0005829">
    <property type="term" value="C:cytosol"/>
    <property type="evidence" value="ECO:0007669"/>
    <property type="project" value="UniProtKB-ARBA"/>
</dbReference>
<evidence type="ECO:0000256" key="3">
    <source>
        <dbReference type="ARBA" id="ARBA00023274"/>
    </source>
</evidence>
<evidence type="ECO:0000256" key="1">
    <source>
        <dbReference type="ARBA" id="ARBA00010444"/>
    </source>
</evidence>
<dbReference type="Pfam" id="PF00833">
    <property type="entry name" value="Ribosomal_S17e"/>
    <property type="match status" value="1"/>
</dbReference>
<comment type="caution">
    <text evidence="6">The sequence shown here is derived from an EMBL/GenBank/DDBJ whole genome shotgun (WGS) entry which is preliminary data.</text>
</comment>
<dbReference type="PANTHER" id="PTHR10732">
    <property type="entry name" value="40S RIBOSOMAL PROTEIN S17"/>
    <property type="match status" value="1"/>
</dbReference>
<dbReference type="PANTHER" id="PTHR10732:SF0">
    <property type="entry name" value="40S RIBOSOMAL PROTEIN S17"/>
    <property type="match status" value="1"/>
</dbReference>
<evidence type="ECO:0000256" key="5">
    <source>
        <dbReference type="ARBA" id="ARBA00035467"/>
    </source>
</evidence>
<dbReference type="GO" id="GO:0006412">
    <property type="term" value="P:translation"/>
    <property type="evidence" value="ECO:0007669"/>
    <property type="project" value="InterPro"/>
</dbReference>
<dbReference type="GO" id="GO:0005840">
    <property type="term" value="C:ribosome"/>
    <property type="evidence" value="ECO:0007669"/>
    <property type="project" value="UniProtKB-KW"/>
</dbReference>
<dbReference type="AlphaFoldDB" id="A0AAW2H7P1"/>
<gene>
    <name evidence="6" type="ORF">PYX00_011557</name>
</gene>
<evidence type="ECO:0000256" key="4">
    <source>
        <dbReference type="ARBA" id="ARBA00035144"/>
    </source>
</evidence>
<dbReference type="InterPro" id="IPR018273">
    <property type="entry name" value="Ribosomal_eS17_CS"/>
</dbReference>
<dbReference type="PROSITE" id="PS00712">
    <property type="entry name" value="RIBOSOMAL_S17E"/>
    <property type="match status" value="1"/>
</dbReference>
<protein>
    <recommendedName>
        <fullName evidence="4">Small ribosomal subunit protein eS17</fullName>
    </recommendedName>
    <alternativeName>
        <fullName evidence="5">40S ribosomal protein S17</fullName>
    </alternativeName>
</protein>
<evidence type="ECO:0000256" key="2">
    <source>
        <dbReference type="ARBA" id="ARBA00022980"/>
    </source>
</evidence>
<accession>A0AAW2H7P1</accession>
<reference evidence="6" key="1">
    <citation type="journal article" date="2024" name="Gigascience">
        <title>Chromosome-level genome of the poultry shaft louse Menopon gallinae provides insight into the host-switching and adaptive evolution of parasitic lice.</title>
        <authorList>
            <person name="Xu Y."/>
            <person name="Ma L."/>
            <person name="Liu S."/>
            <person name="Liang Y."/>
            <person name="Liu Q."/>
            <person name="He Z."/>
            <person name="Tian L."/>
            <person name="Duan Y."/>
            <person name="Cai W."/>
            <person name="Li H."/>
            <person name="Song F."/>
        </authorList>
    </citation>
    <scope>NUCLEOTIDE SEQUENCE</scope>
    <source>
        <strain evidence="6">Cailab_2023a</strain>
    </source>
</reference>